<dbReference type="SUPFAM" id="SSF53649">
    <property type="entry name" value="Alkaline phosphatase-like"/>
    <property type="match status" value="1"/>
</dbReference>
<evidence type="ECO:0000313" key="7">
    <source>
        <dbReference type="EMBL" id="TWT75129.1"/>
    </source>
</evidence>
<evidence type="ECO:0000256" key="5">
    <source>
        <dbReference type="SAM" id="SignalP"/>
    </source>
</evidence>
<dbReference type="GO" id="GO:0046872">
    <property type="term" value="F:metal ion binding"/>
    <property type="evidence" value="ECO:0007669"/>
    <property type="project" value="UniProtKB-KW"/>
</dbReference>
<keyword evidence="3 7" id="KW-0378">Hydrolase</keyword>
<comment type="similarity">
    <text evidence="1">Belongs to the sulfatase family.</text>
</comment>
<dbReference type="Gene3D" id="3.40.720.10">
    <property type="entry name" value="Alkaline Phosphatase, subunit A"/>
    <property type="match status" value="1"/>
</dbReference>
<dbReference type="CDD" id="cd16151">
    <property type="entry name" value="sulfatase_like"/>
    <property type="match status" value="1"/>
</dbReference>
<protein>
    <submittedName>
        <fullName evidence="7">Arylsulfatase</fullName>
        <ecNumber evidence="7">3.1.6.1</ecNumber>
    </submittedName>
</protein>
<evidence type="ECO:0000256" key="4">
    <source>
        <dbReference type="ARBA" id="ARBA00022837"/>
    </source>
</evidence>
<dbReference type="PANTHER" id="PTHR42693:SF53">
    <property type="entry name" value="ENDO-4-O-SULFATASE"/>
    <property type="match status" value="1"/>
</dbReference>
<accession>A0A5C5YJY1</accession>
<feature type="signal peptide" evidence="5">
    <location>
        <begin position="1"/>
        <end position="18"/>
    </location>
</feature>
<feature type="chain" id="PRO_5022966821" evidence="5">
    <location>
        <begin position="19"/>
        <end position="433"/>
    </location>
</feature>
<dbReference type="PROSITE" id="PS00523">
    <property type="entry name" value="SULFATASE_1"/>
    <property type="match status" value="1"/>
</dbReference>
<evidence type="ECO:0000256" key="3">
    <source>
        <dbReference type="ARBA" id="ARBA00022801"/>
    </source>
</evidence>
<evidence type="ECO:0000259" key="6">
    <source>
        <dbReference type="Pfam" id="PF00884"/>
    </source>
</evidence>
<keyword evidence="4" id="KW-0106">Calcium</keyword>
<dbReference type="EC" id="3.1.6.1" evidence="7"/>
<keyword evidence="8" id="KW-1185">Reference proteome</keyword>
<dbReference type="InterPro" id="IPR050738">
    <property type="entry name" value="Sulfatase"/>
</dbReference>
<dbReference type="InterPro" id="IPR000917">
    <property type="entry name" value="Sulfatase_N"/>
</dbReference>
<evidence type="ECO:0000256" key="2">
    <source>
        <dbReference type="ARBA" id="ARBA00022723"/>
    </source>
</evidence>
<organism evidence="7 8">
    <name type="scientific">Allorhodopirellula solitaria</name>
    <dbReference type="NCBI Taxonomy" id="2527987"/>
    <lineage>
        <taxon>Bacteria</taxon>
        <taxon>Pseudomonadati</taxon>
        <taxon>Planctomycetota</taxon>
        <taxon>Planctomycetia</taxon>
        <taxon>Pirellulales</taxon>
        <taxon>Pirellulaceae</taxon>
        <taxon>Allorhodopirellula</taxon>
    </lineage>
</organism>
<name>A0A5C5YJY1_9BACT</name>
<dbReference type="RefSeq" id="WP_146389606.1">
    <property type="nucleotide sequence ID" value="NZ_SJPK01000001.1"/>
</dbReference>
<sequence length="433" mass="47911" precursor="true">MKTTILLAALLVSHFAFVQTFASPPNVVLIMADDFGYECVGANGGTSYQTPVLDQMARDGIRFDHCHAQPLCTPTRVQLMTGISNARNYKDFGVLPRSEMTFGKVFQEAGYATCVAGKWQLGRQRNSPQHFGFDESCVWQQSRGRTDKQGHDTRFANPLLDVNGVPRAFTGGQYGPDVVSDFICDFIGRNQDRPFLVYYPMILTHCPFSPTPDSADWEASSRGSKTYKGDPQYFGDMVAYTDKMVGKINTKLESLGLAENTLVLFLGDNGTDEPIVSVCNEQRVAGAKGETIDTGTHVPLIGTWPSVIAAGQVCDDLIDTTDFFPTIVAAAGVDVPEGLDGRSFLPQLRGEPGNPRPWIHAWYKPRKKSDLAVWVRTKRFKLYRDGEFFDTRRDPLEKHRLDPKQLNNDAAGAYEVLSAELNAGTEKEGSSRN</sequence>
<evidence type="ECO:0000256" key="1">
    <source>
        <dbReference type="ARBA" id="ARBA00008779"/>
    </source>
</evidence>
<gene>
    <name evidence="7" type="ORF">CA85_04180</name>
</gene>
<dbReference type="InterPro" id="IPR024607">
    <property type="entry name" value="Sulfatase_CS"/>
</dbReference>
<keyword evidence="5" id="KW-0732">Signal</keyword>
<comment type="caution">
    <text evidence="7">The sequence shown here is derived from an EMBL/GenBank/DDBJ whole genome shotgun (WGS) entry which is preliminary data.</text>
</comment>
<dbReference type="Proteomes" id="UP000318053">
    <property type="component" value="Unassembled WGS sequence"/>
</dbReference>
<dbReference type="EMBL" id="SJPK01000001">
    <property type="protein sequence ID" value="TWT75129.1"/>
    <property type="molecule type" value="Genomic_DNA"/>
</dbReference>
<dbReference type="InterPro" id="IPR017850">
    <property type="entry name" value="Alkaline_phosphatase_core_sf"/>
</dbReference>
<keyword evidence="2" id="KW-0479">Metal-binding</keyword>
<dbReference type="Pfam" id="PF00884">
    <property type="entry name" value="Sulfatase"/>
    <property type="match status" value="1"/>
</dbReference>
<reference evidence="7 8" key="1">
    <citation type="submission" date="2019-02" db="EMBL/GenBank/DDBJ databases">
        <title>Deep-cultivation of Planctomycetes and their phenomic and genomic characterization uncovers novel biology.</title>
        <authorList>
            <person name="Wiegand S."/>
            <person name="Jogler M."/>
            <person name="Boedeker C."/>
            <person name="Pinto D."/>
            <person name="Vollmers J."/>
            <person name="Rivas-Marin E."/>
            <person name="Kohn T."/>
            <person name="Peeters S.H."/>
            <person name="Heuer A."/>
            <person name="Rast P."/>
            <person name="Oberbeckmann S."/>
            <person name="Bunk B."/>
            <person name="Jeske O."/>
            <person name="Meyerdierks A."/>
            <person name="Storesund J.E."/>
            <person name="Kallscheuer N."/>
            <person name="Luecker S."/>
            <person name="Lage O.M."/>
            <person name="Pohl T."/>
            <person name="Merkel B.J."/>
            <person name="Hornburger P."/>
            <person name="Mueller R.-W."/>
            <person name="Bruemmer F."/>
            <person name="Labrenz M."/>
            <person name="Spormann A.M."/>
            <person name="Op Den Camp H."/>
            <person name="Overmann J."/>
            <person name="Amann R."/>
            <person name="Jetten M.S.M."/>
            <person name="Mascher T."/>
            <person name="Medema M.H."/>
            <person name="Devos D.P."/>
            <person name="Kaster A.-K."/>
            <person name="Ovreas L."/>
            <person name="Rohde M."/>
            <person name="Galperin M.Y."/>
            <person name="Jogler C."/>
        </authorList>
    </citation>
    <scope>NUCLEOTIDE SEQUENCE [LARGE SCALE GENOMIC DNA]</scope>
    <source>
        <strain evidence="7 8">CA85</strain>
    </source>
</reference>
<dbReference type="PANTHER" id="PTHR42693">
    <property type="entry name" value="ARYLSULFATASE FAMILY MEMBER"/>
    <property type="match status" value="1"/>
</dbReference>
<dbReference type="OrthoDB" id="9783154at2"/>
<feature type="domain" description="Sulfatase N-terminal" evidence="6">
    <location>
        <begin position="25"/>
        <end position="333"/>
    </location>
</feature>
<dbReference type="GO" id="GO:0004065">
    <property type="term" value="F:arylsulfatase activity"/>
    <property type="evidence" value="ECO:0007669"/>
    <property type="project" value="UniProtKB-EC"/>
</dbReference>
<proteinExistence type="inferred from homology"/>
<dbReference type="AlphaFoldDB" id="A0A5C5YJY1"/>
<evidence type="ECO:0000313" key="8">
    <source>
        <dbReference type="Proteomes" id="UP000318053"/>
    </source>
</evidence>